<dbReference type="EMBL" id="CP030840">
    <property type="protein sequence ID" value="AXC11721.1"/>
    <property type="molecule type" value="Genomic_DNA"/>
</dbReference>
<proteinExistence type="predicted"/>
<accession>A0A2Z5FXY3</accession>
<gene>
    <name evidence="1" type="ORF">ACPOL_2399</name>
</gene>
<dbReference type="Proteomes" id="UP000253606">
    <property type="component" value="Chromosome"/>
</dbReference>
<dbReference type="KEGG" id="abas:ACPOL_2399"/>
<evidence type="ECO:0000313" key="2">
    <source>
        <dbReference type="Proteomes" id="UP000253606"/>
    </source>
</evidence>
<sequence length="54" mass="6391">MFRQLRIADQLVDRLGREELFRQVCGSCYRIVRRCLKGRWCSRSEVRAVSCAGR</sequence>
<organism evidence="1 2">
    <name type="scientific">Acidisarcina polymorpha</name>
    <dbReference type="NCBI Taxonomy" id="2211140"/>
    <lineage>
        <taxon>Bacteria</taxon>
        <taxon>Pseudomonadati</taxon>
        <taxon>Acidobacteriota</taxon>
        <taxon>Terriglobia</taxon>
        <taxon>Terriglobales</taxon>
        <taxon>Acidobacteriaceae</taxon>
        <taxon>Acidisarcina</taxon>
    </lineage>
</organism>
<protein>
    <submittedName>
        <fullName evidence="1">Uncharacterized protein</fullName>
    </submittedName>
</protein>
<name>A0A2Z5FXY3_9BACT</name>
<reference evidence="1 2" key="1">
    <citation type="journal article" date="2018" name="Front. Microbiol.">
        <title>Hydrolytic Capabilities as a Key to Environmental Success: Chitinolytic and Cellulolytic Acidobacteria From Acidic Sub-arctic Soils and Boreal Peatlands.</title>
        <authorList>
            <person name="Belova S.E."/>
            <person name="Ravin N.V."/>
            <person name="Pankratov T.A."/>
            <person name="Rakitin A.L."/>
            <person name="Ivanova A.A."/>
            <person name="Beletsky A.V."/>
            <person name="Mardanov A.V."/>
            <person name="Sinninghe Damste J.S."/>
            <person name="Dedysh S.N."/>
        </authorList>
    </citation>
    <scope>NUCLEOTIDE SEQUENCE [LARGE SCALE GENOMIC DNA]</scope>
    <source>
        <strain evidence="1 2">SBC82</strain>
    </source>
</reference>
<dbReference type="AlphaFoldDB" id="A0A2Z5FXY3"/>
<evidence type="ECO:0000313" key="1">
    <source>
        <dbReference type="EMBL" id="AXC11721.1"/>
    </source>
</evidence>
<keyword evidence="2" id="KW-1185">Reference proteome</keyword>